<evidence type="ECO:0000313" key="4">
    <source>
        <dbReference type="Proteomes" id="UP000000798"/>
    </source>
</evidence>
<dbReference type="SUPFAM" id="SSF53254">
    <property type="entry name" value="Phosphoglycerate mutase-like"/>
    <property type="match status" value="1"/>
</dbReference>
<dbReference type="Proteomes" id="UP000000798">
    <property type="component" value="Chromosome"/>
</dbReference>
<dbReference type="PANTHER" id="PTHR48100:SF1">
    <property type="entry name" value="HISTIDINE PHOSPHATASE FAMILY PROTEIN-RELATED"/>
    <property type="match status" value="1"/>
</dbReference>
<dbReference type="AlphaFoldDB" id="O67797"/>
<dbReference type="NCBIfam" id="NF045917">
    <property type="entry name" value="PhserinePhPspA"/>
    <property type="match status" value="1"/>
</dbReference>
<dbReference type="OrthoDB" id="9781415at2"/>
<dbReference type="GO" id="GO:0005737">
    <property type="term" value="C:cytoplasm"/>
    <property type="evidence" value="ECO:0000318"/>
    <property type="project" value="GO_Central"/>
</dbReference>
<keyword evidence="4" id="KW-1185">Reference proteome</keyword>
<dbReference type="FunCoup" id="O67797">
    <property type="interactions" value="392"/>
</dbReference>
<dbReference type="STRING" id="224324.aq_1990"/>
<proteinExistence type="predicted"/>
<dbReference type="GO" id="GO:0016791">
    <property type="term" value="F:phosphatase activity"/>
    <property type="evidence" value="ECO:0000318"/>
    <property type="project" value="GO_Central"/>
</dbReference>
<dbReference type="KEGG" id="aae:aq_1990"/>
<dbReference type="SMART" id="SM00855">
    <property type="entry name" value="PGAM"/>
    <property type="match status" value="1"/>
</dbReference>
<dbReference type="InParanoid" id="O67797"/>
<dbReference type="PIR" id="A70471">
    <property type="entry name" value="A70471"/>
</dbReference>
<dbReference type="InterPro" id="IPR050275">
    <property type="entry name" value="PGM_Phosphatase"/>
</dbReference>
<dbReference type="InterPro" id="IPR013078">
    <property type="entry name" value="His_Pase_superF_clade-1"/>
</dbReference>
<dbReference type="eggNOG" id="COG0406">
    <property type="taxonomic scope" value="Bacteria"/>
</dbReference>
<dbReference type="EMBL" id="AE000657">
    <property type="protein sequence ID" value="AAC07750.1"/>
    <property type="molecule type" value="Genomic_DNA"/>
</dbReference>
<dbReference type="PANTHER" id="PTHR48100">
    <property type="entry name" value="BROAD-SPECIFICITY PHOSPHATASE YOR283W-RELATED"/>
    <property type="match status" value="1"/>
</dbReference>
<dbReference type="Pfam" id="PF00300">
    <property type="entry name" value="His_Phos_1"/>
    <property type="match status" value="1"/>
</dbReference>
<gene>
    <name evidence="3" type="primary">pgmA</name>
    <name evidence="3" type="ordered locus">aq_1990</name>
</gene>
<accession>O67797</accession>
<evidence type="ECO:0000256" key="1">
    <source>
        <dbReference type="PIRSR" id="PIRSR613078-1"/>
    </source>
</evidence>
<feature type="active site" description="Tele-phosphohistidine intermediate" evidence="1">
    <location>
        <position position="9"/>
    </location>
</feature>
<evidence type="ECO:0000313" key="3">
    <source>
        <dbReference type="EMBL" id="AAC07750.1"/>
    </source>
</evidence>
<dbReference type="CDD" id="cd07067">
    <property type="entry name" value="HP_PGM_like"/>
    <property type="match status" value="1"/>
</dbReference>
<dbReference type="HOGENOM" id="CLU_033323_9_5_0"/>
<sequence length="212" mass="24453">MLKLIVVRHAESEWNPIGRYQGLLDPDLTERGVEQARRLAKALKKENIQVLFSSPLKRTFKTAKIIGEEIGLEPIPEERVIEIDHGKWSGLLVEEVKQKFPKEFEKWLKEPHRVKFEGGESLLDVFKRVKNFLEFLLKNYNEKTVAVVSHTVPIRCLYCAVLDIDLSKFWSFGCDNASYSVVYLDSEGRNVIQKLNITCHLGDLYVEAHKAL</sequence>
<reference evidence="3 4" key="1">
    <citation type="journal article" date="1998" name="Nature">
        <title>The complete genome of the hyperthermophilic bacterium Aquifex aeolicus.</title>
        <authorList>
            <person name="Deckert G."/>
            <person name="Warren P.V."/>
            <person name="Gaasterland T."/>
            <person name="Young W.G."/>
            <person name="Lenox A.L."/>
            <person name="Graham D.E."/>
            <person name="Overbeek R."/>
            <person name="Snead M.A."/>
            <person name="Keller M."/>
            <person name="Aujay M."/>
            <person name="Huber R."/>
            <person name="Feldman R.A."/>
            <person name="Short J.M."/>
            <person name="Olson G.J."/>
            <person name="Swanson R.V."/>
        </authorList>
    </citation>
    <scope>NUCLEOTIDE SEQUENCE [LARGE SCALE GENOMIC DNA]</scope>
    <source>
        <strain evidence="3 4">VF5</strain>
    </source>
</reference>
<dbReference type="InterPro" id="IPR029033">
    <property type="entry name" value="His_PPase_superfam"/>
</dbReference>
<feature type="binding site" evidence="2">
    <location>
        <begin position="8"/>
        <end position="15"/>
    </location>
    <ligand>
        <name>substrate</name>
    </ligand>
</feature>
<feature type="active site" description="Proton donor/acceptor" evidence="1">
    <location>
        <position position="82"/>
    </location>
</feature>
<evidence type="ECO:0000256" key="2">
    <source>
        <dbReference type="PIRSR" id="PIRSR613078-2"/>
    </source>
</evidence>
<name>O67797_AQUAE</name>
<feature type="binding site" evidence="2">
    <location>
        <position position="58"/>
    </location>
    <ligand>
        <name>substrate</name>
    </ligand>
</feature>
<dbReference type="PATRIC" id="fig|224324.8.peg.1539"/>
<dbReference type="Gene3D" id="3.40.50.1240">
    <property type="entry name" value="Phosphoglycerate mutase-like"/>
    <property type="match status" value="1"/>
</dbReference>
<organism evidence="3 4">
    <name type="scientific">Aquifex aeolicus (strain VF5)</name>
    <dbReference type="NCBI Taxonomy" id="224324"/>
    <lineage>
        <taxon>Bacteria</taxon>
        <taxon>Pseudomonadati</taxon>
        <taxon>Aquificota</taxon>
        <taxon>Aquificia</taxon>
        <taxon>Aquificales</taxon>
        <taxon>Aquificaceae</taxon>
        <taxon>Aquifex</taxon>
    </lineage>
</organism>
<dbReference type="EnsemblBacteria" id="AAC07750">
    <property type="protein sequence ID" value="AAC07750"/>
    <property type="gene ID" value="aq_1990"/>
</dbReference>
<protein>
    <submittedName>
        <fullName evidence="3">Phosphoglycerate mutase</fullName>
    </submittedName>
</protein>
<dbReference type="RefSeq" id="WP_010881302.1">
    <property type="nucleotide sequence ID" value="NC_000918.1"/>
</dbReference>